<proteinExistence type="predicted"/>
<organism evidence="8 9">
    <name type="scientific">Phyllosticta citribraziliensis</name>
    <dbReference type="NCBI Taxonomy" id="989973"/>
    <lineage>
        <taxon>Eukaryota</taxon>
        <taxon>Fungi</taxon>
        <taxon>Dikarya</taxon>
        <taxon>Ascomycota</taxon>
        <taxon>Pezizomycotina</taxon>
        <taxon>Dothideomycetes</taxon>
        <taxon>Dothideomycetes incertae sedis</taxon>
        <taxon>Botryosphaeriales</taxon>
        <taxon>Phyllostictaceae</taxon>
        <taxon>Phyllosticta</taxon>
    </lineage>
</organism>
<dbReference type="InterPro" id="IPR026841">
    <property type="entry name" value="Aur1/Ipt1"/>
</dbReference>
<comment type="subcellular location">
    <subcellularLocation>
        <location evidence="1">Membrane</location>
        <topology evidence="1">Multi-pass membrane protein</topology>
    </subcellularLocation>
</comment>
<feature type="domain" description="Inositolphosphotransferase Aur1/Ipt1" evidence="7">
    <location>
        <begin position="192"/>
        <end position="380"/>
    </location>
</feature>
<feature type="region of interest" description="Disordered" evidence="5">
    <location>
        <begin position="421"/>
        <end position="445"/>
    </location>
</feature>
<reference evidence="8 9" key="1">
    <citation type="submission" date="2024-04" db="EMBL/GenBank/DDBJ databases">
        <title>Phyllosticta paracitricarpa is synonymous to the EU quarantine fungus P. citricarpa based on phylogenomic analyses.</title>
        <authorList>
            <consortium name="Lawrence Berkeley National Laboratory"/>
            <person name="Van ingen-buijs V.A."/>
            <person name="Van westerhoven A.C."/>
            <person name="Haridas S."/>
            <person name="Skiadas P."/>
            <person name="Martin F."/>
            <person name="Groenewald J.Z."/>
            <person name="Crous P.W."/>
            <person name="Seidl M.F."/>
        </authorList>
    </citation>
    <scope>NUCLEOTIDE SEQUENCE [LARGE SCALE GENOMIC DNA]</scope>
    <source>
        <strain evidence="8 9">CPC 17464</strain>
    </source>
</reference>
<dbReference type="RefSeq" id="XP_066659631.1">
    <property type="nucleotide sequence ID" value="XM_066798687.1"/>
</dbReference>
<evidence type="ECO:0000256" key="1">
    <source>
        <dbReference type="ARBA" id="ARBA00004141"/>
    </source>
</evidence>
<feature type="transmembrane region" description="Helical" evidence="6">
    <location>
        <begin position="349"/>
        <end position="375"/>
    </location>
</feature>
<keyword evidence="4 6" id="KW-0472">Membrane</keyword>
<sequence length="445" mass="49773">MLVSGLASWPVRSWSTFGRTPSFLSARALCLPSLSSVHFYKSASLTATFFFILLLSLFLRSPTGSYTNFRGLSGVMSALKNVVEPGVIILAFTVGALINRRRSTSQDDPEAYAPLLAPANRLSLTSSSGCHDSARFRDNWTSRFLAKFPFLMEIWYWNLSYWTYQLARALTATLIRHDTAVFSTARRHALSVFSLEQRLGFAVELPLQRLVLGYTPSLMDLFATIYYSHIIVGVAFLVYIYTYLPTYIFRRIRRTIATNNLIAFCILTAYRCAPPRLLPPEYGFVDVLHGGSRPSDARSSSTSGSAWTHNRFQLTIAAMPSLHFGTALFLCVCLSRFSPHRVLRILAPMWPAAMLITILATANHFVLDALVGAAVPVLGWRLNRLWLVLEPLEDWAFWMLRTEKPKPAGAITARGTSWARTPTLDQSRAGSPESALGNKRTELLE</sequence>
<keyword evidence="9" id="KW-1185">Reference proteome</keyword>
<evidence type="ECO:0000313" key="8">
    <source>
        <dbReference type="EMBL" id="KAK7544396.1"/>
    </source>
</evidence>
<dbReference type="EMBL" id="JBBPEH010000001">
    <property type="protein sequence ID" value="KAK7544396.1"/>
    <property type="molecule type" value="Genomic_DNA"/>
</dbReference>
<keyword evidence="3 6" id="KW-1133">Transmembrane helix</keyword>
<evidence type="ECO:0000256" key="6">
    <source>
        <dbReference type="SAM" id="Phobius"/>
    </source>
</evidence>
<dbReference type="GeneID" id="92031593"/>
<name>A0ABR1MAX5_9PEZI</name>
<dbReference type="CDD" id="cd03386">
    <property type="entry name" value="PAP2_Aur1_like"/>
    <property type="match status" value="1"/>
</dbReference>
<dbReference type="PANTHER" id="PTHR31310:SF16">
    <property type="entry name" value="INOSITOLPHOSPHOTRANSFERASE AUR1_IPT1 DOMAIN-CONTAINING PROTEIN"/>
    <property type="match status" value="1"/>
</dbReference>
<dbReference type="Proteomes" id="UP001360953">
    <property type="component" value="Unassembled WGS sequence"/>
</dbReference>
<dbReference type="InterPro" id="IPR052185">
    <property type="entry name" value="IPC_Synthase-Related"/>
</dbReference>
<gene>
    <name evidence="8" type="ORF">J3D65DRAFT_609436</name>
</gene>
<evidence type="ECO:0000256" key="3">
    <source>
        <dbReference type="ARBA" id="ARBA00022989"/>
    </source>
</evidence>
<feature type="transmembrane region" description="Helical" evidence="6">
    <location>
        <begin position="314"/>
        <end position="337"/>
    </location>
</feature>
<comment type="caution">
    <text evidence="8">The sequence shown here is derived from an EMBL/GenBank/DDBJ whole genome shotgun (WGS) entry which is preliminary data.</text>
</comment>
<dbReference type="Pfam" id="PF14378">
    <property type="entry name" value="PAP2_3"/>
    <property type="match status" value="1"/>
</dbReference>
<accession>A0ABR1MAX5</accession>
<evidence type="ECO:0000256" key="4">
    <source>
        <dbReference type="ARBA" id="ARBA00023136"/>
    </source>
</evidence>
<keyword evidence="2 6" id="KW-0812">Transmembrane</keyword>
<protein>
    <submittedName>
        <fullName evidence="8">Integral membrane protein</fullName>
    </submittedName>
</protein>
<evidence type="ECO:0000256" key="5">
    <source>
        <dbReference type="SAM" id="MobiDB-lite"/>
    </source>
</evidence>
<evidence type="ECO:0000313" key="9">
    <source>
        <dbReference type="Proteomes" id="UP001360953"/>
    </source>
</evidence>
<evidence type="ECO:0000256" key="2">
    <source>
        <dbReference type="ARBA" id="ARBA00022692"/>
    </source>
</evidence>
<dbReference type="PANTHER" id="PTHR31310">
    <property type="match status" value="1"/>
</dbReference>
<evidence type="ECO:0000259" key="7">
    <source>
        <dbReference type="Pfam" id="PF14378"/>
    </source>
</evidence>
<feature type="transmembrane region" description="Helical" evidence="6">
    <location>
        <begin position="225"/>
        <end position="244"/>
    </location>
</feature>
<feature type="transmembrane region" description="Helical" evidence="6">
    <location>
        <begin position="37"/>
        <end position="59"/>
    </location>
</feature>